<organism evidence="3 4">
    <name type="scientific">Silvibacterium dinghuense</name>
    <dbReference type="NCBI Taxonomy" id="1560006"/>
    <lineage>
        <taxon>Bacteria</taxon>
        <taxon>Pseudomonadati</taxon>
        <taxon>Acidobacteriota</taxon>
        <taxon>Terriglobia</taxon>
        <taxon>Terriglobales</taxon>
        <taxon>Acidobacteriaceae</taxon>
        <taxon>Silvibacterium</taxon>
    </lineage>
</organism>
<dbReference type="AlphaFoldDB" id="A0A4Q1SIY0"/>
<feature type="compositionally biased region" description="Polar residues" evidence="1">
    <location>
        <begin position="70"/>
        <end position="86"/>
    </location>
</feature>
<feature type="chain" id="PRO_5020709931" evidence="2">
    <location>
        <begin position="32"/>
        <end position="293"/>
    </location>
</feature>
<feature type="signal peptide" evidence="2">
    <location>
        <begin position="1"/>
        <end position="31"/>
    </location>
</feature>
<dbReference type="Proteomes" id="UP000290253">
    <property type="component" value="Unassembled WGS sequence"/>
</dbReference>
<dbReference type="EMBL" id="SDMK01000001">
    <property type="protein sequence ID" value="RXS97588.1"/>
    <property type="molecule type" value="Genomic_DNA"/>
</dbReference>
<gene>
    <name evidence="3" type="ORF">ESZ00_06800</name>
</gene>
<comment type="caution">
    <text evidence="3">The sequence shown here is derived from an EMBL/GenBank/DDBJ whole genome shotgun (WGS) entry which is preliminary data.</text>
</comment>
<proteinExistence type="predicted"/>
<evidence type="ECO:0000256" key="1">
    <source>
        <dbReference type="SAM" id="MobiDB-lite"/>
    </source>
</evidence>
<feature type="region of interest" description="Disordered" evidence="1">
    <location>
        <begin position="56"/>
        <end position="86"/>
    </location>
</feature>
<evidence type="ECO:0000313" key="3">
    <source>
        <dbReference type="EMBL" id="RXS97588.1"/>
    </source>
</evidence>
<accession>A0A4Q1SIY0</accession>
<keyword evidence="4" id="KW-1185">Reference proteome</keyword>
<evidence type="ECO:0000256" key="2">
    <source>
        <dbReference type="SAM" id="SignalP"/>
    </source>
</evidence>
<dbReference type="OrthoDB" id="118852at2"/>
<protein>
    <submittedName>
        <fullName evidence="3">Uncharacterized protein</fullName>
    </submittedName>
</protein>
<reference evidence="3 4" key="1">
    <citation type="journal article" date="2016" name="Int. J. Syst. Evol. Microbiol.">
        <title>Acidipila dinghuensis sp. nov., an acidobacterium isolated from forest soil.</title>
        <authorList>
            <person name="Jiang Y.W."/>
            <person name="Wang J."/>
            <person name="Chen M.H."/>
            <person name="Lv Y.Y."/>
            <person name="Qiu L.H."/>
        </authorList>
    </citation>
    <scope>NUCLEOTIDE SEQUENCE [LARGE SCALE GENOMIC DNA]</scope>
    <source>
        <strain evidence="3 4">DHOF10</strain>
    </source>
</reference>
<name>A0A4Q1SIY0_9BACT</name>
<dbReference type="RefSeq" id="WP_129207367.1">
    <property type="nucleotide sequence ID" value="NZ_BMGU01000001.1"/>
</dbReference>
<keyword evidence="2" id="KW-0732">Signal</keyword>
<sequence>MKNCATRKCLYRVVVIVAVALAQRGITEAQAMPIQSTVSDGSSAADNNLIATEMPSSSIPADALPDAPMSQDQSSGQNQQAPQRDQTQTHINLIPLLPPKLVAGTTLTAHDKWEIYYHKTYSPAAVIYPLFGAGIKMANPKKGYPEEWQDGMGAFGRNYGNMIAQRTARSTADFSTQMLFHEDPRYQRSDSKNPLLRVGHALVWTFVDKSDSGNRTFALSTFTSSAAGGFVGMAYLPDGYNDVTHAEQRMAMEISGRAISNVLTEFEPIWGPWAAKLRIPKILPDWWVPQSKP</sequence>
<evidence type="ECO:0000313" key="4">
    <source>
        <dbReference type="Proteomes" id="UP000290253"/>
    </source>
</evidence>